<dbReference type="OrthoDB" id="7477016at2"/>
<evidence type="ECO:0000259" key="1">
    <source>
        <dbReference type="Pfam" id="PF13467"/>
    </source>
</evidence>
<accession>A0A1K2HVJ8</accession>
<proteinExistence type="predicted"/>
<evidence type="ECO:0000313" key="2">
    <source>
        <dbReference type="EMBL" id="SFZ82820.1"/>
    </source>
</evidence>
<sequence>MKKRSLSIAGHRTSVALEPEFWEGAEALAAERGVSLVDLIRDIDEARTGTNLSSAIRVAVLAWYREASARRTNGSVSG</sequence>
<dbReference type="RefSeq" id="WP_072340013.1">
    <property type="nucleotide sequence ID" value="NZ_FPKU01000001.1"/>
</dbReference>
<dbReference type="Gene3D" id="1.10.3990.20">
    <property type="entry name" value="protein bp1543"/>
    <property type="match status" value="1"/>
</dbReference>
<keyword evidence="3" id="KW-1185">Reference proteome</keyword>
<organism evidence="2 3">
    <name type="scientific">Devosia enhydra</name>
    <dbReference type="NCBI Taxonomy" id="665118"/>
    <lineage>
        <taxon>Bacteria</taxon>
        <taxon>Pseudomonadati</taxon>
        <taxon>Pseudomonadota</taxon>
        <taxon>Alphaproteobacteria</taxon>
        <taxon>Hyphomicrobiales</taxon>
        <taxon>Devosiaceae</taxon>
        <taxon>Devosia</taxon>
    </lineage>
</organism>
<protein>
    <submittedName>
        <fullName evidence="2">Ribbon-helix-helix domain-containing protein</fullName>
    </submittedName>
</protein>
<evidence type="ECO:0000313" key="3">
    <source>
        <dbReference type="Proteomes" id="UP000183447"/>
    </source>
</evidence>
<feature type="domain" description="Ribbon-helix-helix" evidence="1">
    <location>
        <begin position="2"/>
        <end position="64"/>
    </location>
</feature>
<dbReference type="InterPro" id="IPR027373">
    <property type="entry name" value="RHH_dom"/>
</dbReference>
<dbReference type="Proteomes" id="UP000183447">
    <property type="component" value="Unassembled WGS sequence"/>
</dbReference>
<gene>
    <name evidence="2" type="ORF">SAMN02983003_1296</name>
</gene>
<dbReference type="AlphaFoldDB" id="A0A1K2HVJ8"/>
<dbReference type="STRING" id="665118.SAMN02983003_1296"/>
<dbReference type="EMBL" id="FPKU01000001">
    <property type="protein sequence ID" value="SFZ82820.1"/>
    <property type="molecule type" value="Genomic_DNA"/>
</dbReference>
<reference evidence="2 3" key="1">
    <citation type="submission" date="2016-11" db="EMBL/GenBank/DDBJ databases">
        <authorList>
            <person name="Jaros S."/>
            <person name="Januszkiewicz K."/>
            <person name="Wedrychowicz H."/>
        </authorList>
    </citation>
    <scope>NUCLEOTIDE SEQUENCE [LARGE SCALE GENOMIC DNA]</scope>
    <source>
        <strain evidence="2 3">ATCC 23634</strain>
    </source>
</reference>
<name>A0A1K2HVJ8_9HYPH</name>
<dbReference type="Pfam" id="PF13467">
    <property type="entry name" value="RHH_4"/>
    <property type="match status" value="1"/>
</dbReference>
<dbReference type="InterPro" id="IPR038268">
    <property type="entry name" value="RHH_sf"/>
</dbReference>